<evidence type="ECO:0000313" key="3">
    <source>
        <dbReference type="Proteomes" id="UP000594118"/>
    </source>
</evidence>
<evidence type="ECO:0000313" key="2">
    <source>
        <dbReference type="EMBL" id="QOL80525.1"/>
    </source>
</evidence>
<gene>
    <name evidence="2" type="ORF">F3W81_06705</name>
</gene>
<accession>A0A7L9WJG8</accession>
<dbReference type="KEGG" id="pshq:F3W81_06705"/>
<dbReference type="SUPFAM" id="SSF53474">
    <property type="entry name" value="alpha/beta-Hydrolases"/>
    <property type="match status" value="1"/>
</dbReference>
<reference evidence="2 3" key="1">
    <citation type="submission" date="2019-10" db="EMBL/GenBank/DDBJ databases">
        <title>Pseudopuniceibacterium sp. HQ09 islated from Antarctica.</title>
        <authorList>
            <person name="Liao L."/>
            <person name="Su S."/>
            <person name="Chen B."/>
            <person name="Yu Y."/>
        </authorList>
    </citation>
    <scope>NUCLEOTIDE SEQUENCE [LARGE SCALE GENOMIC DNA]</scope>
    <source>
        <strain evidence="2 3">HQ09</strain>
    </source>
</reference>
<dbReference type="InterPro" id="IPR029058">
    <property type="entry name" value="AB_hydrolase_fold"/>
</dbReference>
<dbReference type="EMBL" id="CP045201">
    <property type="protein sequence ID" value="QOL80525.1"/>
    <property type="molecule type" value="Genomic_DNA"/>
</dbReference>
<sequence length="456" mass="49416">MTGSATQSCPLNVICPVVFVPGIMGSRLRNASTKQVVWDPGASSWSQAWDTIGLATSGAAAKKRMLIGGPGSSFSPGYLEVAHHRSGWRADRGRNGLLGTYLPFLDWLARDEVTRIDGCVVMIRFMVWAYPYNWTDSNRASAAGLGAVVAEAGAVASKEAERLNRQSMKPILVTHSMGGLVARGYTQLLGKASDVHGVIHGAMPTHGSPELYKRIRGGFEGATRHVLGSDQAQVTATAANMPGPLELAPNRVYKDVPGRKPWLRALDGVGNKLWELPRADPYAEIYANAVDWYRLVDRSLLDPGGNPTKAWTACLRQINKARSFHVPLENNAYHPNTRMFYGTARKTRDHVAWRPMERFAGAYPVNPVANASSGRVSLRGSNPNDPGGPKTFSRTLQMDGPKAQGDGTVQAGSGLHVNQMSVAVTDGFEHQGAYDSREARDLTRDWLVAMVKEAVA</sequence>
<dbReference type="Gene3D" id="3.40.50.1820">
    <property type="entry name" value="alpha/beta hydrolase"/>
    <property type="match status" value="1"/>
</dbReference>
<evidence type="ECO:0000256" key="1">
    <source>
        <dbReference type="SAM" id="MobiDB-lite"/>
    </source>
</evidence>
<dbReference type="RefSeq" id="WP_193082845.1">
    <property type="nucleotide sequence ID" value="NZ_CP045201.1"/>
</dbReference>
<dbReference type="AlphaFoldDB" id="A0A7L9WJG8"/>
<organism evidence="2 3">
    <name type="scientific">Pseudooceanicola spongiae</name>
    <dbReference type="NCBI Taxonomy" id="2613965"/>
    <lineage>
        <taxon>Bacteria</taxon>
        <taxon>Pseudomonadati</taxon>
        <taxon>Pseudomonadota</taxon>
        <taxon>Alphaproteobacteria</taxon>
        <taxon>Rhodobacterales</taxon>
        <taxon>Paracoccaceae</taxon>
        <taxon>Pseudooceanicola</taxon>
    </lineage>
</organism>
<proteinExistence type="predicted"/>
<protein>
    <submittedName>
        <fullName evidence="2">Uncharacterized protein</fullName>
    </submittedName>
</protein>
<name>A0A7L9WJG8_9RHOB</name>
<feature type="region of interest" description="Disordered" evidence="1">
    <location>
        <begin position="372"/>
        <end position="392"/>
    </location>
</feature>
<feature type="compositionally biased region" description="Polar residues" evidence="1">
    <location>
        <begin position="372"/>
        <end position="384"/>
    </location>
</feature>
<dbReference type="Proteomes" id="UP000594118">
    <property type="component" value="Chromosome"/>
</dbReference>
<keyword evidence="3" id="KW-1185">Reference proteome</keyword>